<organism evidence="1 2">
    <name type="scientific">Amycolatopsis sulphurea</name>
    <dbReference type="NCBI Taxonomy" id="76022"/>
    <lineage>
        <taxon>Bacteria</taxon>
        <taxon>Bacillati</taxon>
        <taxon>Actinomycetota</taxon>
        <taxon>Actinomycetes</taxon>
        <taxon>Pseudonocardiales</taxon>
        <taxon>Pseudonocardiaceae</taxon>
        <taxon>Amycolatopsis</taxon>
    </lineage>
</organism>
<evidence type="ECO:0000313" key="1">
    <source>
        <dbReference type="EMBL" id="PFG48252.1"/>
    </source>
</evidence>
<name>A0A2A9FCG7_9PSEU</name>
<dbReference type="EMBL" id="PDJK01000002">
    <property type="protein sequence ID" value="PFG48252.1"/>
    <property type="molecule type" value="Genomic_DNA"/>
</dbReference>
<protein>
    <submittedName>
        <fullName evidence="1">Uncharacterized protein</fullName>
    </submittedName>
</protein>
<accession>A0A2A9FCG7</accession>
<proteinExistence type="predicted"/>
<sequence>MPEPILTAVATALATKAATGLYELVKRRFSKDEKAVATLAAANPGNPASIQALAERLDTEGRQDPAFATELRSTFEVHQSAGGTAVHNHVGQVAEGAKVVQMGDVHGNVNL</sequence>
<dbReference type="AlphaFoldDB" id="A0A2A9FCG7"/>
<gene>
    <name evidence="1" type="ORF">ATK36_3331</name>
</gene>
<evidence type="ECO:0000313" key="2">
    <source>
        <dbReference type="Proteomes" id="UP000243542"/>
    </source>
</evidence>
<comment type="caution">
    <text evidence="1">The sequence shown here is derived from an EMBL/GenBank/DDBJ whole genome shotgun (WGS) entry which is preliminary data.</text>
</comment>
<dbReference type="RefSeq" id="WP_098512361.1">
    <property type="nucleotide sequence ID" value="NZ_JBIAKZ010000002.1"/>
</dbReference>
<keyword evidence="2" id="KW-1185">Reference proteome</keyword>
<dbReference type="Proteomes" id="UP000243542">
    <property type="component" value="Unassembled WGS sequence"/>
</dbReference>
<reference evidence="1 2" key="1">
    <citation type="submission" date="2017-10" db="EMBL/GenBank/DDBJ databases">
        <title>Sequencing the genomes of 1000 actinobacteria strains.</title>
        <authorList>
            <person name="Klenk H.-P."/>
        </authorList>
    </citation>
    <scope>NUCLEOTIDE SEQUENCE [LARGE SCALE GENOMIC DNA]</scope>
    <source>
        <strain evidence="1 2">DSM 46092</strain>
    </source>
</reference>